<evidence type="ECO:0000313" key="1">
    <source>
        <dbReference type="EMBL" id="AGR58912.1"/>
    </source>
</evidence>
<organism evidence="1 2">
    <name type="scientific">Salmonella bongori N268-08</name>
    <dbReference type="NCBI Taxonomy" id="1197719"/>
    <lineage>
        <taxon>Bacteria</taxon>
        <taxon>Pseudomonadati</taxon>
        <taxon>Pseudomonadota</taxon>
        <taxon>Gammaproteobacteria</taxon>
        <taxon>Enterobacterales</taxon>
        <taxon>Enterobacteriaceae</taxon>
        <taxon>Salmonella</taxon>
    </lineage>
</organism>
<sequence length="38" mass="4348">MMFKNSSALTKPANNIIYFYMVGNKILILKTQTLDVII</sequence>
<protein>
    <submittedName>
        <fullName evidence="1">Uncharacterized protein</fullName>
    </submittedName>
</protein>
<dbReference type="KEGG" id="sbz:A464_1727"/>
<dbReference type="AlphaFoldDB" id="S5NF93"/>
<dbReference type="EMBL" id="CP006608">
    <property type="protein sequence ID" value="AGR58912.1"/>
    <property type="molecule type" value="Genomic_DNA"/>
</dbReference>
<dbReference type="Proteomes" id="UP000015042">
    <property type="component" value="Chromosome"/>
</dbReference>
<evidence type="ECO:0000313" key="2">
    <source>
        <dbReference type="Proteomes" id="UP000015042"/>
    </source>
</evidence>
<proteinExistence type="predicted"/>
<gene>
    <name evidence="1" type="ORF">A464_1727</name>
</gene>
<name>S5NF93_SALBN</name>
<dbReference type="PATRIC" id="fig|1197719.3.peg.1721"/>
<dbReference type="HOGENOM" id="CLU_3332638_0_0_6"/>
<reference evidence="1 2" key="1">
    <citation type="submission" date="2013-07" db="EMBL/GenBank/DDBJ databases">
        <title>Genome sequence of Salmonella bongori N268-08 - a rare clinical isolate.</title>
        <authorList>
            <person name="Marti R."/>
            <person name="Hagens S."/>
            <person name="Loessner M.J."/>
            <person name="Klumpp J."/>
        </authorList>
    </citation>
    <scope>NUCLEOTIDE SEQUENCE [LARGE SCALE GENOMIC DNA]</scope>
    <source>
        <strain evidence="1 2">N268-08</strain>
    </source>
</reference>
<accession>S5NF93</accession>